<name>A0A820QYQ8_9BILA</name>
<dbReference type="AlphaFoldDB" id="A0A820QYQ8"/>
<protein>
    <submittedName>
        <fullName evidence="2">Uncharacterized protein</fullName>
    </submittedName>
</protein>
<feature type="region of interest" description="Disordered" evidence="1">
    <location>
        <begin position="1"/>
        <end position="46"/>
    </location>
</feature>
<evidence type="ECO:0000313" key="3">
    <source>
        <dbReference type="Proteomes" id="UP000663881"/>
    </source>
</evidence>
<dbReference type="EMBL" id="CAJOAY010031872">
    <property type="protein sequence ID" value="CAF4428793.1"/>
    <property type="molecule type" value="Genomic_DNA"/>
</dbReference>
<organism evidence="2 3">
    <name type="scientific">Adineta steineri</name>
    <dbReference type="NCBI Taxonomy" id="433720"/>
    <lineage>
        <taxon>Eukaryota</taxon>
        <taxon>Metazoa</taxon>
        <taxon>Spiralia</taxon>
        <taxon>Gnathifera</taxon>
        <taxon>Rotifera</taxon>
        <taxon>Eurotatoria</taxon>
        <taxon>Bdelloidea</taxon>
        <taxon>Adinetida</taxon>
        <taxon>Adinetidae</taxon>
        <taxon>Adineta</taxon>
    </lineage>
</organism>
<feature type="compositionally biased region" description="Polar residues" evidence="1">
    <location>
        <begin position="34"/>
        <end position="46"/>
    </location>
</feature>
<gene>
    <name evidence="2" type="ORF">OKA104_LOCUS52954</name>
</gene>
<feature type="region of interest" description="Disordered" evidence="1">
    <location>
        <begin position="88"/>
        <end position="109"/>
    </location>
</feature>
<reference evidence="2" key="1">
    <citation type="submission" date="2021-02" db="EMBL/GenBank/DDBJ databases">
        <authorList>
            <person name="Nowell W R."/>
        </authorList>
    </citation>
    <scope>NUCLEOTIDE SEQUENCE</scope>
</reference>
<comment type="caution">
    <text evidence="2">The sequence shown here is derived from an EMBL/GenBank/DDBJ whole genome shotgun (WGS) entry which is preliminary data.</text>
</comment>
<proteinExistence type="predicted"/>
<dbReference type="Proteomes" id="UP000663881">
    <property type="component" value="Unassembled WGS sequence"/>
</dbReference>
<evidence type="ECO:0000313" key="2">
    <source>
        <dbReference type="EMBL" id="CAF4428793.1"/>
    </source>
</evidence>
<feature type="compositionally biased region" description="Low complexity" evidence="1">
    <location>
        <begin position="22"/>
        <end position="33"/>
    </location>
</feature>
<evidence type="ECO:0000256" key="1">
    <source>
        <dbReference type="SAM" id="MobiDB-lite"/>
    </source>
</evidence>
<accession>A0A820QYQ8</accession>
<feature type="compositionally biased region" description="Polar residues" evidence="1">
    <location>
        <begin position="1"/>
        <end position="21"/>
    </location>
</feature>
<sequence>MTLKENQQPTSLRNIVNGWNESSSSLMNKKSTSGLNLRQQKGSPFNENCNTIVKKSKAILTTSQPINSEVSRSLFDVKPQSTSTSVNCDMLDLTGNSNNNRRHSLDLSD</sequence>
<feature type="non-terminal residue" evidence="2">
    <location>
        <position position="1"/>
    </location>
</feature>